<proteinExistence type="predicted"/>
<evidence type="ECO:0000313" key="3">
    <source>
        <dbReference type="Proteomes" id="UP000005666"/>
    </source>
</evidence>
<feature type="compositionally biased region" description="Basic and acidic residues" evidence="1">
    <location>
        <begin position="383"/>
        <end position="392"/>
    </location>
</feature>
<dbReference type="GO" id="GO:0005789">
    <property type="term" value="C:endoplasmic reticulum membrane"/>
    <property type="evidence" value="ECO:0007669"/>
    <property type="project" value="EnsemblFungi"/>
</dbReference>
<protein>
    <submittedName>
        <fullName evidence="2">Uncharacterized protein</fullName>
    </submittedName>
</protein>
<reference evidence="2 3" key="1">
    <citation type="journal article" date="2011" name="Proc. Natl. Acad. Sci. U.S.A.">
        <title>Evolutionary erosion of yeast sex chromosomes by mating-type switching accidents.</title>
        <authorList>
            <person name="Gordon J.L."/>
            <person name="Armisen D."/>
            <person name="Proux-Wera E."/>
            <person name="Oheigeartaigh S.S."/>
            <person name="Byrne K.P."/>
            <person name="Wolfe K.H."/>
        </authorList>
    </citation>
    <scope>NUCLEOTIDE SEQUENCE [LARGE SCALE GENOMIC DNA]</scope>
    <source>
        <strain evidence="3">ATCC 24235 / CBS 4417 / NBRC 1672 / NRRL Y-8282 / UCD 70-5</strain>
    </source>
</reference>
<dbReference type="InterPro" id="IPR022757">
    <property type="entry name" value="Gsf2"/>
</dbReference>
<dbReference type="OrthoDB" id="4076669at2759"/>
<dbReference type="OMA" id="IMLAWLY"/>
<dbReference type="GO" id="GO:0051082">
    <property type="term" value="F:unfolded protein binding"/>
    <property type="evidence" value="ECO:0007669"/>
    <property type="project" value="EnsemblFungi"/>
</dbReference>
<keyword evidence="3" id="KW-1185">Reference proteome</keyword>
<gene>
    <name evidence="2" type="primary">TPHA0O00540</name>
    <name evidence="2" type="ordered locus">TPHA_0O00540</name>
</gene>
<feature type="region of interest" description="Disordered" evidence="1">
    <location>
        <begin position="373"/>
        <end position="392"/>
    </location>
</feature>
<dbReference type="AlphaFoldDB" id="G8C1J6"/>
<name>G8C1J6_TETPH</name>
<evidence type="ECO:0000256" key="1">
    <source>
        <dbReference type="SAM" id="MobiDB-lite"/>
    </source>
</evidence>
<dbReference type="GO" id="GO:0034394">
    <property type="term" value="P:protein localization to cell surface"/>
    <property type="evidence" value="ECO:0007669"/>
    <property type="project" value="EnsemblFungi"/>
</dbReference>
<organism evidence="2 3">
    <name type="scientific">Tetrapisispora phaffii (strain ATCC 24235 / CBS 4417 / NBRC 1672 / NRRL Y-8282 / UCD 70-5)</name>
    <name type="common">Yeast</name>
    <name type="synonym">Fabospora phaffii</name>
    <dbReference type="NCBI Taxonomy" id="1071381"/>
    <lineage>
        <taxon>Eukaryota</taxon>
        <taxon>Fungi</taxon>
        <taxon>Dikarya</taxon>
        <taxon>Ascomycota</taxon>
        <taxon>Saccharomycotina</taxon>
        <taxon>Saccharomycetes</taxon>
        <taxon>Saccharomycetales</taxon>
        <taxon>Saccharomycetaceae</taxon>
        <taxon>Tetrapisispora</taxon>
    </lineage>
</organism>
<dbReference type="RefSeq" id="XP_003688458.1">
    <property type="nucleotide sequence ID" value="XM_003688410.1"/>
</dbReference>
<sequence length="392" mass="45196">MEVYVRFNGDADHDYAFQINEDDTVKTKIEPIFTDTSKTGLGNLMVLRPTIFHKRVPSKFYKSNHPGYLSEGACLLFDNDADYPQYLVDLDESKPLIKQLWPGQLIVPQWEYSPFNVIVYTSLMLLWLYTDLPDMISPTPGICLSNQISRYLVLPFMEMYGLPDMTQKLKDEITVNYNTPLAQIAFFVLHVIKVAIISLVLKLGIGNPISFNPIKIFQTRIINLNDPTLKKTLFNIGWMGARRAGFYDYQPNYYNYIMKKYGGPVAAYKANKLRTAARPGLVLAEGEGFQTPLKDRFTNSTFKTMEEKKKFVLSEEYYIELEKNLKENIDLCEGDIGKMNNEIRRFRRFGLYEVSPKLRQLVLDRKSVEPEAIIDGLPAPTKPDTKEEKKEK</sequence>
<dbReference type="HOGENOM" id="CLU_719597_0_0_1"/>
<accession>G8C1J6</accession>
<dbReference type="EMBL" id="HE612870">
    <property type="protein sequence ID" value="CCE66024.1"/>
    <property type="molecule type" value="Genomic_DNA"/>
</dbReference>
<dbReference type="GeneID" id="11530715"/>
<dbReference type="eggNOG" id="ENOG502QT03">
    <property type="taxonomic scope" value="Eukaryota"/>
</dbReference>
<dbReference type="Pfam" id="PF11055">
    <property type="entry name" value="Gsf2"/>
    <property type="match status" value="1"/>
</dbReference>
<dbReference type="GO" id="GO:0006457">
    <property type="term" value="P:protein folding"/>
    <property type="evidence" value="ECO:0007669"/>
    <property type="project" value="EnsemblFungi"/>
</dbReference>
<dbReference type="Proteomes" id="UP000005666">
    <property type="component" value="Chromosome 15"/>
</dbReference>
<evidence type="ECO:0000313" key="2">
    <source>
        <dbReference type="EMBL" id="CCE66024.1"/>
    </source>
</evidence>
<dbReference type="STRING" id="1071381.G8C1J6"/>
<dbReference type="KEGG" id="tpf:TPHA_0O00540"/>